<dbReference type="EMBL" id="CAFBNE010000033">
    <property type="protein sequence ID" value="CAB4946772.1"/>
    <property type="molecule type" value="Genomic_DNA"/>
</dbReference>
<name>A0A6J7JXJ2_9ZZZZ</name>
<dbReference type="SMART" id="SM00450">
    <property type="entry name" value="RHOD"/>
    <property type="match status" value="1"/>
</dbReference>
<dbReference type="InterPro" id="IPR050229">
    <property type="entry name" value="GlpE_sulfurtransferase"/>
</dbReference>
<dbReference type="Pfam" id="PF00581">
    <property type="entry name" value="Rhodanese"/>
    <property type="match status" value="1"/>
</dbReference>
<dbReference type="PANTHER" id="PTHR43031">
    <property type="entry name" value="FAD-DEPENDENT OXIDOREDUCTASE"/>
    <property type="match status" value="1"/>
</dbReference>
<dbReference type="Gene3D" id="3.40.250.10">
    <property type="entry name" value="Rhodanese-like domain"/>
    <property type="match status" value="1"/>
</dbReference>
<dbReference type="CDD" id="cd00158">
    <property type="entry name" value="RHOD"/>
    <property type="match status" value="1"/>
</dbReference>
<evidence type="ECO:0000313" key="2">
    <source>
        <dbReference type="EMBL" id="CAB4946772.1"/>
    </source>
</evidence>
<proteinExistence type="predicted"/>
<sequence length="130" mass="13161">MKRLIAVAGILAALALTGCASGTSAVQTVDPQAFISTTAQQGVVVVDVRTPDEFAAGHLQNAVNINVEDPAFASQIESLDKAATYAVYCRSGRRSTVATDAMATAGFTSLVNLSGGLDDLAASGASVVTQ</sequence>
<accession>A0A6J7JXJ2</accession>
<gene>
    <name evidence="2" type="ORF">UFOPK3772_01281</name>
</gene>
<dbReference type="InterPro" id="IPR001763">
    <property type="entry name" value="Rhodanese-like_dom"/>
</dbReference>
<dbReference type="PROSITE" id="PS50206">
    <property type="entry name" value="RHODANESE_3"/>
    <property type="match status" value="1"/>
</dbReference>
<dbReference type="PANTHER" id="PTHR43031:SF1">
    <property type="entry name" value="PYRIDINE NUCLEOTIDE-DISULPHIDE OXIDOREDUCTASE"/>
    <property type="match status" value="1"/>
</dbReference>
<organism evidence="2">
    <name type="scientific">freshwater metagenome</name>
    <dbReference type="NCBI Taxonomy" id="449393"/>
    <lineage>
        <taxon>unclassified sequences</taxon>
        <taxon>metagenomes</taxon>
        <taxon>ecological metagenomes</taxon>
    </lineage>
</organism>
<protein>
    <submittedName>
        <fullName evidence="2">Unannotated protein</fullName>
    </submittedName>
</protein>
<evidence type="ECO:0000259" key="1">
    <source>
        <dbReference type="PROSITE" id="PS50206"/>
    </source>
</evidence>
<feature type="domain" description="Rhodanese" evidence="1">
    <location>
        <begin position="39"/>
        <end position="129"/>
    </location>
</feature>
<dbReference type="InterPro" id="IPR036873">
    <property type="entry name" value="Rhodanese-like_dom_sf"/>
</dbReference>
<dbReference type="PROSITE" id="PS51257">
    <property type="entry name" value="PROKAR_LIPOPROTEIN"/>
    <property type="match status" value="1"/>
</dbReference>
<dbReference type="SUPFAM" id="SSF52821">
    <property type="entry name" value="Rhodanese/Cell cycle control phosphatase"/>
    <property type="match status" value="1"/>
</dbReference>
<dbReference type="AlphaFoldDB" id="A0A6J7JXJ2"/>
<reference evidence="2" key="1">
    <citation type="submission" date="2020-05" db="EMBL/GenBank/DDBJ databases">
        <authorList>
            <person name="Chiriac C."/>
            <person name="Salcher M."/>
            <person name="Ghai R."/>
            <person name="Kavagutti S V."/>
        </authorList>
    </citation>
    <scope>NUCLEOTIDE SEQUENCE</scope>
</reference>